<dbReference type="AlphaFoldDB" id="A0A0C2WYW9"/>
<evidence type="ECO:0000256" key="1">
    <source>
        <dbReference type="SAM" id="MobiDB-lite"/>
    </source>
</evidence>
<dbReference type="EMBL" id="KN818282">
    <property type="protein sequence ID" value="KIL61598.1"/>
    <property type="molecule type" value="Genomic_DNA"/>
</dbReference>
<dbReference type="HOGENOM" id="CLU_906053_0_0_1"/>
<accession>A0A0C2WYW9</accession>
<evidence type="ECO:0000313" key="3">
    <source>
        <dbReference type="Proteomes" id="UP000054549"/>
    </source>
</evidence>
<dbReference type="STRING" id="946122.A0A0C2WYW9"/>
<gene>
    <name evidence="2" type="ORF">M378DRAFT_850820</name>
</gene>
<reference evidence="2 3" key="1">
    <citation type="submission" date="2014-04" db="EMBL/GenBank/DDBJ databases">
        <title>Evolutionary Origins and Diversification of the Mycorrhizal Mutualists.</title>
        <authorList>
            <consortium name="DOE Joint Genome Institute"/>
            <consortium name="Mycorrhizal Genomics Consortium"/>
            <person name="Kohler A."/>
            <person name="Kuo A."/>
            <person name="Nagy L.G."/>
            <person name="Floudas D."/>
            <person name="Copeland A."/>
            <person name="Barry K.W."/>
            <person name="Cichocki N."/>
            <person name="Veneault-Fourrey C."/>
            <person name="LaButti K."/>
            <person name="Lindquist E.A."/>
            <person name="Lipzen A."/>
            <person name="Lundell T."/>
            <person name="Morin E."/>
            <person name="Murat C."/>
            <person name="Riley R."/>
            <person name="Ohm R."/>
            <person name="Sun H."/>
            <person name="Tunlid A."/>
            <person name="Henrissat B."/>
            <person name="Grigoriev I.V."/>
            <person name="Hibbett D.S."/>
            <person name="Martin F."/>
        </authorList>
    </citation>
    <scope>NUCLEOTIDE SEQUENCE [LARGE SCALE GENOMIC DNA]</scope>
    <source>
        <strain evidence="2 3">Koide BX008</strain>
    </source>
</reference>
<feature type="compositionally biased region" description="Low complexity" evidence="1">
    <location>
        <begin position="220"/>
        <end position="235"/>
    </location>
</feature>
<feature type="compositionally biased region" description="Polar residues" evidence="1">
    <location>
        <begin position="104"/>
        <end position="127"/>
    </location>
</feature>
<feature type="compositionally biased region" description="Basic and acidic residues" evidence="1">
    <location>
        <begin position="202"/>
        <end position="219"/>
    </location>
</feature>
<feature type="compositionally biased region" description="Polar residues" evidence="1">
    <location>
        <begin position="167"/>
        <end position="195"/>
    </location>
</feature>
<feature type="region of interest" description="Disordered" evidence="1">
    <location>
        <begin position="99"/>
        <end position="153"/>
    </location>
</feature>
<evidence type="ECO:0000313" key="2">
    <source>
        <dbReference type="EMBL" id="KIL61598.1"/>
    </source>
</evidence>
<protein>
    <submittedName>
        <fullName evidence="2">Uncharacterized protein</fullName>
    </submittedName>
</protein>
<name>A0A0C2WYW9_AMAMK</name>
<dbReference type="InParanoid" id="A0A0C2WYW9"/>
<organism evidence="2 3">
    <name type="scientific">Amanita muscaria (strain Koide BX008)</name>
    <dbReference type="NCBI Taxonomy" id="946122"/>
    <lineage>
        <taxon>Eukaryota</taxon>
        <taxon>Fungi</taxon>
        <taxon>Dikarya</taxon>
        <taxon>Basidiomycota</taxon>
        <taxon>Agaricomycotina</taxon>
        <taxon>Agaricomycetes</taxon>
        <taxon>Agaricomycetidae</taxon>
        <taxon>Agaricales</taxon>
        <taxon>Pluteineae</taxon>
        <taxon>Amanitaceae</taxon>
        <taxon>Amanita</taxon>
    </lineage>
</organism>
<feature type="region of interest" description="Disordered" evidence="1">
    <location>
        <begin position="167"/>
        <end position="307"/>
    </location>
</feature>
<dbReference type="Proteomes" id="UP000054549">
    <property type="component" value="Unassembled WGS sequence"/>
</dbReference>
<feature type="compositionally biased region" description="Acidic residues" evidence="1">
    <location>
        <begin position="295"/>
        <end position="307"/>
    </location>
</feature>
<keyword evidence="3" id="KW-1185">Reference proteome</keyword>
<dbReference type="OrthoDB" id="2152896at2759"/>
<sequence length="307" mass="34511">MERIRNEVWTINIYRHPSCLIKHRWEHTPHWREASKYVLSKHQQVQLLEAAAILSHLSPSMNSLPDDRSLWPSFLSGGSLPPPESINFASYSLTAHNNHHEPSSYDTTYSPRQANSVPTLGTNYYRASSSYPNSGSGGPRLHDYPLPDSHTVNGNVTQVRLGLVGVPNTNDSPISTHSRVSAPTSSVLIPTSSHVLSEEEESSSRDHKPLSSPDQERFSSRSISGSRSRSGSTSVSDDDEMSLFTEQEKSWRGFHGRRYANAEDIDEESTWSGRYGRKTRERRGDSGHARNPVTEEWDGMEMDMEMD</sequence>
<proteinExistence type="predicted"/>